<dbReference type="PROSITE" id="PS00687">
    <property type="entry name" value="ALDEHYDE_DEHYDR_GLU"/>
    <property type="match status" value="1"/>
</dbReference>
<evidence type="ECO:0000313" key="8">
    <source>
        <dbReference type="EMBL" id="VFA89611.1"/>
    </source>
</evidence>
<evidence type="ECO:0000256" key="2">
    <source>
        <dbReference type="ARBA" id="ARBA00023002"/>
    </source>
</evidence>
<comment type="similarity">
    <text evidence="1 6">Belongs to the aldehyde dehydrogenase family.</text>
</comment>
<evidence type="ECO:0000313" key="9">
    <source>
        <dbReference type="Proteomes" id="UP000360750"/>
    </source>
</evidence>
<dbReference type="InterPro" id="IPR016163">
    <property type="entry name" value="Ald_DH_C"/>
</dbReference>
<feature type="active site" evidence="5">
    <location>
        <position position="249"/>
    </location>
</feature>
<dbReference type="Gene3D" id="3.40.309.10">
    <property type="entry name" value="Aldehyde Dehydrogenase, Chain A, domain 2"/>
    <property type="match status" value="1"/>
</dbReference>
<dbReference type="InterPro" id="IPR016160">
    <property type="entry name" value="Ald_DH_CS_CYS"/>
</dbReference>
<comment type="pathway">
    <text evidence="4">Amine and polyamine biosynthesis; betaine biosynthesis via choline pathway; betaine from betaine aldehyde: step 1/1.</text>
</comment>
<dbReference type="InterPro" id="IPR016162">
    <property type="entry name" value="Ald_DH_N"/>
</dbReference>
<gene>
    <name evidence="8" type="primary">gbsA</name>
    <name evidence="8" type="ORF">NCTC8139_03178</name>
</gene>
<dbReference type="Proteomes" id="UP000360750">
    <property type="component" value="Unassembled WGS sequence"/>
</dbReference>
<dbReference type="EC" id="1.2.1.8" evidence="8"/>
<dbReference type="GeneID" id="60751159"/>
<protein>
    <submittedName>
        <fullName evidence="8">Betaine aldehyde dehydrogenase</fullName>
        <ecNumber evidence="8">1.2.1.8</ecNumber>
    </submittedName>
</protein>
<evidence type="ECO:0000259" key="7">
    <source>
        <dbReference type="Pfam" id="PF00171"/>
    </source>
</evidence>
<keyword evidence="3" id="KW-0520">NAD</keyword>
<evidence type="ECO:0000256" key="3">
    <source>
        <dbReference type="ARBA" id="ARBA00023027"/>
    </source>
</evidence>
<dbReference type="PANTHER" id="PTHR43860">
    <property type="entry name" value="BETAINE ALDEHYDE DEHYDROGENASE"/>
    <property type="match status" value="1"/>
</dbReference>
<name>A0ABD7V636_9ACTN</name>
<organism evidence="8 9">
    <name type="scientific">Gordonia paraffinivorans</name>
    <dbReference type="NCBI Taxonomy" id="175628"/>
    <lineage>
        <taxon>Bacteria</taxon>
        <taxon>Bacillati</taxon>
        <taxon>Actinomycetota</taxon>
        <taxon>Actinomycetes</taxon>
        <taxon>Mycobacteriales</taxon>
        <taxon>Gordoniaceae</taxon>
        <taxon>Gordonia</taxon>
    </lineage>
</organism>
<dbReference type="InterPro" id="IPR029510">
    <property type="entry name" value="Ald_DH_CS_GLU"/>
</dbReference>
<dbReference type="RefSeq" id="WP_131734846.1">
    <property type="nucleotide sequence ID" value="NZ_CAACYD010000007.1"/>
</dbReference>
<dbReference type="InterPro" id="IPR015590">
    <property type="entry name" value="Aldehyde_DH_dom"/>
</dbReference>
<dbReference type="SUPFAM" id="SSF53720">
    <property type="entry name" value="ALDH-like"/>
    <property type="match status" value="1"/>
</dbReference>
<dbReference type="EMBL" id="CAACYD010000007">
    <property type="protein sequence ID" value="VFA89611.1"/>
    <property type="molecule type" value="Genomic_DNA"/>
</dbReference>
<evidence type="ECO:0000256" key="4">
    <source>
        <dbReference type="ARBA" id="ARBA00037921"/>
    </source>
</evidence>
<dbReference type="InterPro" id="IPR016161">
    <property type="entry name" value="Ald_DH/histidinol_DH"/>
</dbReference>
<dbReference type="PANTHER" id="PTHR43860:SF2">
    <property type="entry name" value="BETAINE ALDEHYDE DEHYDROGENASE-RELATED"/>
    <property type="match status" value="1"/>
</dbReference>
<dbReference type="FunFam" id="3.40.309.10:FF:000012">
    <property type="entry name" value="Betaine aldehyde dehydrogenase"/>
    <property type="match status" value="1"/>
</dbReference>
<accession>A0ABD7V636</accession>
<keyword evidence="2 6" id="KW-0560">Oxidoreductase</keyword>
<dbReference type="Pfam" id="PF00171">
    <property type="entry name" value="Aldedh"/>
    <property type="match status" value="1"/>
</dbReference>
<dbReference type="PROSITE" id="PS00070">
    <property type="entry name" value="ALDEHYDE_DEHYDR_CYS"/>
    <property type="match status" value="1"/>
</dbReference>
<dbReference type="Gene3D" id="3.40.605.10">
    <property type="entry name" value="Aldehyde Dehydrogenase, Chain A, domain 1"/>
    <property type="match status" value="1"/>
</dbReference>
<dbReference type="GO" id="GO:0008802">
    <property type="term" value="F:betaine-aldehyde dehydrogenase (NAD+) activity"/>
    <property type="evidence" value="ECO:0007669"/>
    <property type="project" value="UniProtKB-EC"/>
</dbReference>
<feature type="domain" description="Aldehyde dehydrogenase" evidence="7">
    <location>
        <begin position="11"/>
        <end position="485"/>
    </location>
</feature>
<comment type="caution">
    <text evidence="8">The sequence shown here is derived from an EMBL/GenBank/DDBJ whole genome shotgun (WGS) entry which is preliminary data.</text>
</comment>
<dbReference type="FunFam" id="3.40.605.10:FF:000007">
    <property type="entry name" value="NAD/NADP-dependent betaine aldehyde dehydrogenase"/>
    <property type="match status" value="1"/>
</dbReference>
<evidence type="ECO:0000256" key="5">
    <source>
        <dbReference type="PROSITE-ProRule" id="PRU10007"/>
    </source>
</evidence>
<sequence length="502" mass="53690">MSDTLYIDGQWRPAASRETREIRCPADNSVVGVVAEASAADTEAAIAAARRAFDDGKWSSTPAAERGDLLLRIADRIDARRDQFVNAETLDTGKRPYESDIDMTDIANCFRYFGKLAAQDAGRVVDAGSADVDSRIVYEPVGVCGLITPWNYPLLQAAWKVAPALAAGNTFVLKPAELTPHTSILLFEVLHELGLPAGVANLVLGPGADAGAPLSSHPDVDLVSFTGGLVTGRVIAREAAATVKKVALELGGKNPDVVFADVGVTDEFFDAAVDNALNAAFLHSGQVCSAGARLIVEESLHDRFVDELVRRAEQIRLGLPFADGTETGPLISQAHRDKVHAYVEQARADGAEIRCGGAFATGDQGSGKLDDGWFYLPTVIDRADRSMACVHDEAFGPTVTVETFTTEDEAVRLANDTVYGLAGAVWSSDAARARRIAGRIRAGTVWVNDFGPYLPQAEWGGFGQSGFGRELGPSGLAEYREAKHVYENLRPGVTGWFENRKG</sequence>
<dbReference type="AlphaFoldDB" id="A0ABD7V636"/>
<reference evidence="8 9" key="1">
    <citation type="submission" date="2019-02" db="EMBL/GenBank/DDBJ databases">
        <authorList>
            <consortium name="Pathogen Informatics"/>
        </authorList>
    </citation>
    <scope>NUCLEOTIDE SEQUENCE [LARGE SCALE GENOMIC DNA]</scope>
    <source>
        <strain evidence="8 9">3012STDY6756503</strain>
    </source>
</reference>
<proteinExistence type="inferred from homology"/>
<evidence type="ECO:0000256" key="1">
    <source>
        <dbReference type="ARBA" id="ARBA00009986"/>
    </source>
</evidence>
<evidence type="ECO:0000256" key="6">
    <source>
        <dbReference type="RuleBase" id="RU003345"/>
    </source>
</evidence>